<keyword evidence="14" id="KW-1185">Reference proteome</keyword>
<dbReference type="Gene3D" id="1.10.510.10">
    <property type="entry name" value="Transferase(Phosphotransferase) domain 1"/>
    <property type="match status" value="1"/>
</dbReference>
<dbReference type="GO" id="GO:0005524">
    <property type="term" value="F:ATP binding"/>
    <property type="evidence" value="ECO:0007669"/>
    <property type="project" value="UniProtKB-KW"/>
</dbReference>
<keyword evidence="8" id="KW-1015">Disulfide bond</keyword>
<dbReference type="InterPro" id="IPR008271">
    <property type="entry name" value="Ser/Thr_kinase_AS"/>
</dbReference>
<evidence type="ECO:0000313" key="13">
    <source>
        <dbReference type="EMBL" id="CAK9149946.1"/>
    </source>
</evidence>
<proteinExistence type="predicted"/>
<comment type="catalytic activity">
    <reaction evidence="11">
        <text>L-seryl-[protein] + ATP = O-phospho-L-seryl-[protein] + ADP + H(+)</text>
        <dbReference type="Rhea" id="RHEA:17989"/>
        <dbReference type="Rhea" id="RHEA-COMP:9863"/>
        <dbReference type="Rhea" id="RHEA-COMP:11604"/>
        <dbReference type="ChEBI" id="CHEBI:15378"/>
        <dbReference type="ChEBI" id="CHEBI:29999"/>
        <dbReference type="ChEBI" id="CHEBI:30616"/>
        <dbReference type="ChEBI" id="CHEBI:83421"/>
        <dbReference type="ChEBI" id="CHEBI:456216"/>
        <dbReference type="EC" id="2.7.11.1"/>
    </reaction>
</comment>
<keyword evidence="3" id="KW-0808">Transferase</keyword>
<feature type="domain" description="Protein kinase" evidence="12">
    <location>
        <begin position="1"/>
        <end position="194"/>
    </location>
</feature>
<dbReference type="GO" id="GO:0004674">
    <property type="term" value="F:protein serine/threonine kinase activity"/>
    <property type="evidence" value="ECO:0007669"/>
    <property type="project" value="UniProtKB-KW"/>
</dbReference>
<dbReference type="AlphaFoldDB" id="A0ABC8RY94"/>
<keyword evidence="7" id="KW-0067">ATP-binding</keyword>
<evidence type="ECO:0000256" key="10">
    <source>
        <dbReference type="ARBA" id="ARBA00047899"/>
    </source>
</evidence>
<keyword evidence="9" id="KW-0325">Glycoprotein</keyword>
<dbReference type="PROSITE" id="PS50011">
    <property type="entry name" value="PROTEIN_KINASE_DOM"/>
    <property type="match status" value="1"/>
</dbReference>
<reference evidence="13 14" key="1">
    <citation type="submission" date="2024-02" db="EMBL/GenBank/DDBJ databases">
        <authorList>
            <person name="Vignale AGUSTIN F."/>
            <person name="Sosa J E."/>
            <person name="Modenutti C."/>
        </authorList>
    </citation>
    <scope>NUCLEOTIDE SEQUENCE [LARGE SCALE GENOMIC DNA]</scope>
</reference>
<keyword evidence="5" id="KW-0547">Nucleotide-binding</keyword>
<organism evidence="13 14">
    <name type="scientific">Ilex paraguariensis</name>
    <name type="common">yerba mate</name>
    <dbReference type="NCBI Taxonomy" id="185542"/>
    <lineage>
        <taxon>Eukaryota</taxon>
        <taxon>Viridiplantae</taxon>
        <taxon>Streptophyta</taxon>
        <taxon>Embryophyta</taxon>
        <taxon>Tracheophyta</taxon>
        <taxon>Spermatophyta</taxon>
        <taxon>Magnoliopsida</taxon>
        <taxon>eudicotyledons</taxon>
        <taxon>Gunneridae</taxon>
        <taxon>Pentapetalae</taxon>
        <taxon>asterids</taxon>
        <taxon>campanulids</taxon>
        <taxon>Aquifoliales</taxon>
        <taxon>Aquifoliaceae</taxon>
        <taxon>Ilex</taxon>
    </lineage>
</organism>
<dbReference type="InterPro" id="IPR021820">
    <property type="entry name" value="S-locus_recpt_kinase_C"/>
</dbReference>
<dbReference type="EC" id="2.7.11.1" evidence="1"/>
<dbReference type="InterPro" id="IPR001245">
    <property type="entry name" value="Ser-Thr/Tyr_kinase_cat_dom"/>
</dbReference>
<keyword evidence="2" id="KW-0723">Serine/threonine-protein kinase</keyword>
<evidence type="ECO:0000256" key="1">
    <source>
        <dbReference type="ARBA" id="ARBA00012513"/>
    </source>
</evidence>
<comment type="catalytic activity">
    <reaction evidence="10">
        <text>L-threonyl-[protein] + ATP = O-phospho-L-threonyl-[protein] + ADP + H(+)</text>
        <dbReference type="Rhea" id="RHEA:46608"/>
        <dbReference type="Rhea" id="RHEA-COMP:11060"/>
        <dbReference type="Rhea" id="RHEA-COMP:11605"/>
        <dbReference type="ChEBI" id="CHEBI:15378"/>
        <dbReference type="ChEBI" id="CHEBI:30013"/>
        <dbReference type="ChEBI" id="CHEBI:30616"/>
        <dbReference type="ChEBI" id="CHEBI:61977"/>
        <dbReference type="ChEBI" id="CHEBI:456216"/>
        <dbReference type="EC" id="2.7.11.1"/>
    </reaction>
</comment>
<gene>
    <name evidence="13" type="ORF">ILEXP_LOCUS18053</name>
</gene>
<keyword evidence="6" id="KW-0418">Kinase</keyword>
<evidence type="ECO:0000256" key="3">
    <source>
        <dbReference type="ARBA" id="ARBA00022679"/>
    </source>
</evidence>
<dbReference type="PANTHER" id="PTHR27002:SF900">
    <property type="entry name" value="S-LOCUS LECTIN KINASE FAMILY PROTEIN"/>
    <property type="match status" value="1"/>
</dbReference>
<evidence type="ECO:0000256" key="4">
    <source>
        <dbReference type="ARBA" id="ARBA00022729"/>
    </source>
</evidence>
<evidence type="ECO:0000259" key="12">
    <source>
        <dbReference type="PROSITE" id="PS50011"/>
    </source>
</evidence>
<sequence length="233" mass="26577">MENLPDRTRGKLLNWSKRFHIICGIARGLLYLHQDSRLRIIHRDLKASNVLLDNELNPKISDFGMARIFGEQSEGNTSRVVGTYGYMAPEYAFHGLFSVKSDVFSFGVLLLEIISGKKNRGYLSNYRHNLIELAWRLWTEERALELIDTLVEDSCILPEIFRCIHVGLLCVQHLPEYRPNMSSVVLMLSSESVLPQPKQPGFLIEVHNEAHPSSSNNESCSANEMTDTFLEAR</sequence>
<dbReference type="SMART" id="SM00220">
    <property type="entry name" value="S_TKc"/>
    <property type="match status" value="1"/>
</dbReference>
<evidence type="ECO:0000256" key="11">
    <source>
        <dbReference type="ARBA" id="ARBA00048679"/>
    </source>
</evidence>
<comment type="caution">
    <text evidence="13">The sequence shown here is derived from an EMBL/GenBank/DDBJ whole genome shotgun (WGS) entry which is preliminary data.</text>
</comment>
<dbReference type="Pfam" id="PF11883">
    <property type="entry name" value="DUF3403"/>
    <property type="match status" value="1"/>
</dbReference>
<dbReference type="SUPFAM" id="SSF56112">
    <property type="entry name" value="Protein kinase-like (PK-like)"/>
    <property type="match status" value="1"/>
</dbReference>
<evidence type="ECO:0000256" key="2">
    <source>
        <dbReference type="ARBA" id="ARBA00022527"/>
    </source>
</evidence>
<evidence type="ECO:0000256" key="5">
    <source>
        <dbReference type="ARBA" id="ARBA00022741"/>
    </source>
</evidence>
<dbReference type="FunFam" id="1.10.510.10:FF:000060">
    <property type="entry name" value="G-type lectin S-receptor-like serine/threonine-protein kinase"/>
    <property type="match status" value="1"/>
</dbReference>
<name>A0ABC8RY94_9AQUA</name>
<protein>
    <recommendedName>
        <fullName evidence="1">non-specific serine/threonine protein kinase</fullName>
        <ecNumber evidence="1">2.7.11.1</ecNumber>
    </recommendedName>
</protein>
<dbReference type="InterPro" id="IPR011009">
    <property type="entry name" value="Kinase-like_dom_sf"/>
</dbReference>
<evidence type="ECO:0000313" key="14">
    <source>
        <dbReference type="Proteomes" id="UP001642360"/>
    </source>
</evidence>
<evidence type="ECO:0000256" key="9">
    <source>
        <dbReference type="ARBA" id="ARBA00023180"/>
    </source>
</evidence>
<dbReference type="EMBL" id="CAUOFW020001966">
    <property type="protein sequence ID" value="CAK9149946.1"/>
    <property type="molecule type" value="Genomic_DNA"/>
</dbReference>
<dbReference type="InterPro" id="IPR000719">
    <property type="entry name" value="Prot_kinase_dom"/>
</dbReference>
<dbReference type="PROSITE" id="PS00108">
    <property type="entry name" value="PROTEIN_KINASE_ST"/>
    <property type="match status" value="1"/>
</dbReference>
<dbReference type="Pfam" id="PF07714">
    <property type="entry name" value="PK_Tyr_Ser-Thr"/>
    <property type="match status" value="1"/>
</dbReference>
<dbReference type="Proteomes" id="UP001642360">
    <property type="component" value="Unassembled WGS sequence"/>
</dbReference>
<evidence type="ECO:0000256" key="7">
    <source>
        <dbReference type="ARBA" id="ARBA00022840"/>
    </source>
</evidence>
<evidence type="ECO:0000256" key="8">
    <source>
        <dbReference type="ARBA" id="ARBA00023157"/>
    </source>
</evidence>
<keyword evidence="4" id="KW-0732">Signal</keyword>
<evidence type="ECO:0000256" key="6">
    <source>
        <dbReference type="ARBA" id="ARBA00022777"/>
    </source>
</evidence>
<accession>A0ABC8RY94</accession>
<dbReference type="PANTHER" id="PTHR27002">
    <property type="entry name" value="RECEPTOR-LIKE SERINE/THREONINE-PROTEIN KINASE SD1-8"/>
    <property type="match status" value="1"/>
</dbReference>